<protein>
    <submittedName>
        <fullName evidence="3">Uncharacterized protein</fullName>
    </submittedName>
</protein>
<feature type="region of interest" description="Disordered" evidence="1">
    <location>
        <begin position="1"/>
        <end position="22"/>
    </location>
</feature>
<evidence type="ECO:0000256" key="2">
    <source>
        <dbReference type="SAM" id="Phobius"/>
    </source>
</evidence>
<proteinExistence type="predicted"/>
<reference evidence="3 5" key="1">
    <citation type="submission" date="2018-04" db="EMBL/GenBank/DDBJ databases">
        <authorList>
            <person name="Vogel A."/>
        </authorList>
    </citation>
    <scope>NUCLEOTIDE SEQUENCE [LARGE SCALE GENOMIC DNA]</scope>
</reference>
<keyword evidence="2" id="KW-1133">Transmembrane helix</keyword>
<name>A0A484MEX7_9ASTE</name>
<keyword evidence="2" id="KW-0472">Membrane</keyword>
<evidence type="ECO:0000313" key="4">
    <source>
        <dbReference type="EMBL" id="VFQ93109.1"/>
    </source>
</evidence>
<dbReference type="EMBL" id="OOIL02003368">
    <property type="protein sequence ID" value="VFQ87350.1"/>
    <property type="molecule type" value="Genomic_DNA"/>
</dbReference>
<keyword evidence="2" id="KW-0812">Transmembrane</keyword>
<evidence type="ECO:0000313" key="3">
    <source>
        <dbReference type="EMBL" id="VFQ87350.1"/>
    </source>
</evidence>
<organism evidence="3 5">
    <name type="scientific">Cuscuta campestris</name>
    <dbReference type="NCBI Taxonomy" id="132261"/>
    <lineage>
        <taxon>Eukaryota</taxon>
        <taxon>Viridiplantae</taxon>
        <taxon>Streptophyta</taxon>
        <taxon>Embryophyta</taxon>
        <taxon>Tracheophyta</taxon>
        <taxon>Spermatophyta</taxon>
        <taxon>Magnoliopsida</taxon>
        <taxon>eudicotyledons</taxon>
        <taxon>Gunneridae</taxon>
        <taxon>Pentapetalae</taxon>
        <taxon>asterids</taxon>
        <taxon>lamiids</taxon>
        <taxon>Solanales</taxon>
        <taxon>Convolvulaceae</taxon>
        <taxon>Cuscuteae</taxon>
        <taxon>Cuscuta</taxon>
        <taxon>Cuscuta subgen. Grammica</taxon>
        <taxon>Cuscuta sect. Cleistogrammica</taxon>
    </lineage>
</organism>
<accession>A0A484MEX7</accession>
<evidence type="ECO:0000256" key="1">
    <source>
        <dbReference type="SAM" id="MobiDB-lite"/>
    </source>
</evidence>
<feature type="compositionally biased region" description="Basic and acidic residues" evidence="1">
    <location>
        <begin position="1"/>
        <end position="12"/>
    </location>
</feature>
<dbReference type="EMBL" id="OOIL02004817">
    <property type="protein sequence ID" value="VFQ93109.1"/>
    <property type="molecule type" value="Genomic_DNA"/>
</dbReference>
<feature type="transmembrane region" description="Helical" evidence="2">
    <location>
        <begin position="41"/>
        <end position="61"/>
    </location>
</feature>
<gene>
    <name evidence="3" type="ORF">CCAM_LOCUS29126</name>
    <name evidence="4" type="ORF">CCAM_LOCUS34885</name>
</gene>
<sequence length="68" mass="7676">MLLHQGRRESKLPRTTPLQRRQRFSGIAAADSPAPSQMTSLALVATIASTIPTQVNLFWIFSWKTTHR</sequence>
<dbReference type="AlphaFoldDB" id="A0A484MEX7"/>
<evidence type="ECO:0000313" key="5">
    <source>
        <dbReference type="Proteomes" id="UP000595140"/>
    </source>
</evidence>
<keyword evidence="5" id="KW-1185">Reference proteome</keyword>
<dbReference type="Proteomes" id="UP000595140">
    <property type="component" value="Unassembled WGS sequence"/>
</dbReference>